<dbReference type="GO" id="GO:0034451">
    <property type="term" value="C:centriolar satellite"/>
    <property type="evidence" value="ECO:0007669"/>
    <property type="project" value="UniProtKB-SubCell"/>
</dbReference>
<comment type="similarity">
    <text evidence="3">Belongs to the BBS5 family.</text>
</comment>
<keyword evidence="9" id="KW-0966">Cell projection</keyword>
<keyword evidence="5" id="KW-0963">Cytoplasm</keyword>
<evidence type="ECO:0000313" key="11">
    <source>
        <dbReference type="EMBL" id="PZC77470.1"/>
    </source>
</evidence>
<evidence type="ECO:0000256" key="6">
    <source>
        <dbReference type="ARBA" id="ARBA00023069"/>
    </source>
</evidence>
<dbReference type="OrthoDB" id="10261999at2759"/>
<reference evidence="11 12" key="1">
    <citation type="journal article" date="2017" name="BMC Biol.">
        <title>Genomic innovations, transcriptional plasticity and gene loss underlying the evolution and divergence of two highly polyphagous and invasive Helicoverpa pest species.</title>
        <authorList>
            <person name="Pearce S.L."/>
            <person name="Clarke D.F."/>
            <person name="East P.D."/>
            <person name="Elfekih S."/>
            <person name="Gordon K.H."/>
            <person name="Jermiin L.S."/>
            <person name="McGaughran A."/>
            <person name="Oakeshott J.G."/>
            <person name="Papanikolaou A."/>
            <person name="Perera O.P."/>
            <person name="Rane R.V."/>
            <person name="Richards S."/>
            <person name="Tay W.T."/>
            <person name="Walsh T.K."/>
            <person name="Anderson A."/>
            <person name="Anderson C.J."/>
            <person name="Asgari S."/>
            <person name="Board P.G."/>
            <person name="Bretschneider A."/>
            <person name="Campbell P.M."/>
            <person name="Chertemps T."/>
            <person name="Christeller J.T."/>
            <person name="Coppin C.W."/>
            <person name="Downes S.J."/>
            <person name="Duan G."/>
            <person name="Farnsworth C.A."/>
            <person name="Good R.T."/>
            <person name="Han L.B."/>
            <person name="Han Y.C."/>
            <person name="Hatje K."/>
            <person name="Horne I."/>
            <person name="Huang Y.P."/>
            <person name="Hughes D.S."/>
            <person name="Jacquin-Joly E."/>
            <person name="James W."/>
            <person name="Jhangiani S."/>
            <person name="Kollmar M."/>
            <person name="Kuwar S.S."/>
            <person name="Li S."/>
            <person name="Liu N.Y."/>
            <person name="Maibeche M.T."/>
            <person name="Miller J.R."/>
            <person name="Montagne N."/>
            <person name="Perry T."/>
            <person name="Qu J."/>
            <person name="Song S.V."/>
            <person name="Sutton G.G."/>
            <person name="Vogel H."/>
            <person name="Walenz B.P."/>
            <person name="Xu W."/>
            <person name="Zhang H.J."/>
            <person name="Zou Z."/>
            <person name="Batterham P."/>
            <person name="Edwards O.R."/>
            <person name="Feyereisen R."/>
            <person name="Gibbs R.A."/>
            <person name="Heckel D.G."/>
            <person name="McGrath A."/>
            <person name="Robin C."/>
            <person name="Scherer S.E."/>
            <person name="Worley K.C."/>
            <person name="Wu Y.D."/>
        </authorList>
    </citation>
    <scope>NUCLEOTIDE SEQUENCE [LARGE SCALE GENOMIC DNA]</scope>
    <source>
        <strain evidence="11">Harm_GR_Male_#8</strain>
        <tissue evidence="11">Whole organism</tissue>
    </source>
</reference>
<dbReference type="GO" id="GO:0060170">
    <property type="term" value="C:ciliary membrane"/>
    <property type="evidence" value="ECO:0007669"/>
    <property type="project" value="UniProtKB-SubCell"/>
</dbReference>
<proteinExistence type="inferred from homology"/>
<evidence type="ECO:0000256" key="1">
    <source>
        <dbReference type="ARBA" id="ARBA00004309"/>
    </source>
</evidence>
<dbReference type="AlphaFoldDB" id="A0A2W1BXD7"/>
<dbReference type="InterPro" id="IPR030804">
    <property type="entry name" value="BBS5/fem-3"/>
</dbReference>
<evidence type="ECO:0000256" key="2">
    <source>
        <dbReference type="ARBA" id="ARBA00004607"/>
    </source>
</evidence>
<evidence type="ECO:0000256" key="3">
    <source>
        <dbReference type="ARBA" id="ARBA00005822"/>
    </source>
</evidence>
<evidence type="ECO:0000313" key="12">
    <source>
        <dbReference type="Proteomes" id="UP000249218"/>
    </source>
</evidence>
<dbReference type="PANTHER" id="PTHR21351">
    <property type="entry name" value="BARDET-BIEDL SYNDROME PROTEIN 5"/>
    <property type="match status" value="1"/>
</dbReference>
<evidence type="ECO:0000256" key="8">
    <source>
        <dbReference type="ARBA" id="ARBA00023212"/>
    </source>
</evidence>
<gene>
    <name evidence="11" type="primary">HaOG203420</name>
    <name evidence="11" type="ORF">B5X24_HaOG203420</name>
</gene>
<dbReference type="InterPro" id="IPR014003">
    <property type="entry name" value="BBS5_PH"/>
</dbReference>
<keyword evidence="7" id="KW-0472">Membrane</keyword>
<keyword evidence="4" id="KW-1003">Cell membrane</keyword>
<dbReference type="EMBL" id="KZ149929">
    <property type="protein sequence ID" value="PZC77470.1"/>
    <property type="molecule type" value="Genomic_DNA"/>
</dbReference>
<evidence type="ECO:0000259" key="10">
    <source>
        <dbReference type="SMART" id="SM00683"/>
    </source>
</evidence>
<accession>A0A2W1BXD7</accession>
<dbReference type="PIRSF" id="PIRSF010072">
    <property type="entry name" value="DUF1448"/>
    <property type="match status" value="1"/>
</dbReference>
<dbReference type="SMART" id="SM00683">
    <property type="entry name" value="DM16"/>
    <property type="match status" value="2"/>
</dbReference>
<dbReference type="Proteomes" id="UP000249218">
    <property type="component" value="Unassembled WGS sequence"/>
</dbReference>
<keyword evidence="6" id="KW-0969">Cilium</keyword>
<keyword evidence="8" id="KW-0206">Cytoskeleton</keyword>
<evidence type="ECO:0000256" key="4">
    <source>
        <dbReference type="ARBA" id="ARBA00022475"/>
    </source>
</evidence>
<keyword evidence="12" id="KW-1185">Reference proteome</keyword>
<protein>
    <recommendedName>
        <fullName evidence="10">BBSome complex member BBS5 PH domain-containing protein</fullName>
    </recommendedName>
</protein>
<evidence type="ECO:0000256" key="9">
    <source>
        <dbReference type="ARBA" id="ARBA00023273"/>
    </source>
</evidence>
<evidence type="ECO:0000256" key="7">
    <source>
        <dbReference type="ARBA" id="ARBA00023136"/>
    </source>
</evidence>
<dbReference type="GO" id="GO:0060271">
    <property type="term" value="P:cilium assembly"/>
    <property type="evidence" value="ECO:0007669"/>
    <property type="project" value="TreeGrafter"/>
</dbReference>
<organism evidence="11 12">
    <name type="scientific">Helicoverpa armigera</name>
    <name type="common">Cotton bollworm</name>
    <name type="synonym">Heliothis armigera</name>
    <dbReference type="NCBI Taxonomy" id="29058"/>
    <lineage>
        <taxon>Eukaryota</taxon>
        <taxon>Metazoa</taxon>
        <taxon>Ecdysozoa</taxon>
        <taxon>Arthropoda</taxon>
        <taxon>Hexapoda</taxon>
        <taxon>Insecta</taxon>
        <taxon>Pterygota</taxon>
        <taxon>Neoptera</taxon>
        <taxon>Endopterygota</taxon>
        <taxon>Lepidoptera</taxon>
        <taxon>Glossata</taxon>
        <taxon>Ditrysia</taxon>
        <taxon>Noctuoidea</taxon>
        <taxon>Noctuidae</taxon>
        <taxon>Heliothinae</taxon>
        <taxon>Helicoverpa</taxon>
    </lineage>
</organism>
<dbReference type="InterPro" id="IPR006606">
    <property type="entry name" value="BBL5"/>
</dbReference>
<dbReference type="Pfam" id="PF07289">
    <property type="entry name" value="BBL5"/>
    <property type="match status" value="1"/>
</dbReference>
<dbReference type="GO" id="GO:0032266">
    <property type="term" value="F:phosphatidylinositol-3-phosphate binding"/>
    <property type="evidence" value="ECO:0007669"/>
    <property type="project" value="TreeGrafter"/>
</dbReference>
<dbReference type="PANTHER" id="PTHR21351:SF0">
    <property type="entry name" value="BARDET-BIEDL SYNDROME 5 PROTEIN"/>
    <property type="match status" value="1"/>
</dbReference>
<comment type="subcellular location">
    <subcellularLocation>
        <location evidence="1">Cell projection</location>
        <location evidence="1">Cilium membrane</location>
    </subcellularLocation>
    <subcellularLocation>
        <location evidence="2">Cytoplasm</location>
        <location evidence="2">Cytoskeleton</location>
        <location evidence="2">Microtubule organizing center</location>
        <location evidence="2">Centrosome</location>
        <location evidence="2">Centriolar satellite</location>
    </subcellularLocation>
</comment>
<dbReference type="GO" id="GO:0034464">
    <property type="term" value="C:BBSome"/>
    <property type="evidence" value="ECO:0007669"/>
    <property type="project" value="InterPro"/>
</dbReference>
<name>A0A2W1BXD7_HELAM</name>
<evidence type="ECO:0000256" key="5">
    <source>
        <dbReference type="ARBA" id="ARBA00022490"/>
    </source>
</evidence>
<sequence length="346" mass="38827">MSKSKTGAVWEDREVLFDLPFTYLRLRPGEKIFDRIEPIEDTKGNSGTKGRMVVTNLRIIWHSMASPRINLSIGLNCILSTNTKVVNSGLRGTTQALNVLAAYKSNKYEFIFTNLSPNCVRHYTSVAGVHKAYTASRMYRDLKLRGAIIQNKQLRMLPLEKICLNEHSIWNLSSDSGNLGTLVVTNVRIVWVADVNDAFNVSMPYITIESIAVKDSKFGEALVFVVRPQSGGYVLGFRADPRERLRPLVTELQALHQAYTEKPIFGIELTWHNEDTKPDVDDIEELEEIGEPRGEMGPNLYLASQMAQNKGDAESPPVYSPYLGLAIEPLKEGFTLKSLFEVQTTS</sequence>
<feature type="domain" description="BBSome complex member BBS5 PH" evidence="10">
    <location>
        <begin position="160"/>
        <end position="214"/>
    </location>
</feature>
<dbReference type="GO" id="GO:0036064">
    <property type="term" value="C:ciliary basal body"/>
    <property type="evidence" value="ECO:0007669"/>
    <property type="project" value="TreeGrafter"/>
</dbReference>
<feature type="domain" description="BBSome complex member BBS5 PH" evidence="10">
    <location>
        <begin position="30"/>
        <end position="84"/>
    </location>
</feature>